<dbReference type="InParanoid" id="A7EB02"/>
<dbReference type="GeneID" id="5492625"/>
<proteinExistence type="predicted"/>
<dbReference type="HOGENOM" id="CLU_3160248_0_0_1"/>
<evidence type="ECO:0000313" key="1">
    <source>
        <dbReference type="EMBL" id="EDN99630.1"/>
    </source>
</evidence>
<keyword evidence="2" id="KW-1185">Reference proteome</keyword>
<reference evidence="2" key="1">
    <citation type="journal article" date="2011" name="PLoS Genet.">
        <title>Genomic analysis of the necrotrophic fungal pathogens Sclerotinia sclerotiorum and Botrytis cinerea.</title>
        <authorList>
            <person name="Amselem J."/>
            <person name="Cuomo C.A."/>
            <person name="van Kan J.A."/>
            <person name="Viaud M."/>
            <person name="Benito E.P."/>
            <person name="Couloux A."/>
            <person name="Coutinho P.M."/>
            <person name="de Vries R.P."/>
            <person name="Dyer P.S."/>
            <person name="Fillinger S."/>
            <person name="Fournier E."/>
            <person name="Gout L."/>
            <person name="Hahn M."/>
            <person name="Kohn L."/>
            <person name="Lapalu N."/>
            <person name="Plummer K.M."/>
            <person name="Pradier J.M."/>
            <person name="Quevillon E."/>
            <person name="Sharon A."/>
            <person name="Simon A."/>
            <person name="ten Have A."/>
            <person name="Tudzynski B."/>
            <person name="Tudzynski P."/>
            <person name="Wincker P."/>
            <person name="Andrew M."/>
            <person name="Anthouard V."/>
            <person name="Beever R.E."/>
            <person name="Beffa R."/>
            <person name="Benoit I."/>
            <person name="Bouzid O."/>
            <person name="Brault B."/>
            <person name="Chen Z."/>
            <person name="Choquer M."/>
            <person name="Collemare J."/>
            <person name="Cotton P."/>
            <person name="Danchin E.G."/>
            <person name="Da Silva C."/>
            <person name="Gautier A."/>
            <person name="Giraud C."/>
            <person name="Giraud T."/>
            <person name="Gonzalez C."/>
            <person name="Grossetete S."/>
            <person name="Guldener U."/>
            <person name="Henrissat B."/>
            <person name="Howlett B.J."/>
            <person name="Kodira C."/>
            <person name="Kretschmer M."/>
            <person name="Lappartient A."/>
            <person name="Leroch M."/>
            <person name="Levis C."/>
            <person name="Mauceli E."/>
            <person name="Neuveglise C."/>
            <person name="Oeser B."/>
            <person name="Pearson M."/>
            <person name="Poulain J."/>
            <person name="Poussereau N."/>
            <person name="Quesneville H."/>
            <person name="Rascle C."/>
            <person name="Schumacher J."/>
            <person name="Segurens B."/>
            <person name="Sexton A."/>
            <person name="Silva E."/>
            <person name="Sirven C."/>
            <person name="Soanes D.M."/>
            <person name="Talbot N.J."/>
            <person name="Templeton M."/>
            <person name="Yandava C."/>
            <person name="Yarden O."/>
            <person name="Zeng Q."/>
            <person name="Rollins J.A."/>
            <person name="Lebrun M.H."/>
            <person name="Dickman M."/>
        </authorList>
    </citation>
    <scope>NUCLEOTIDE SEQUENCE [LARGE SCALE GENOMIC DNA]</scope>
    <source>
        <strain evidence="2">ATCC 18683 / 1980 / Ss-1</strain>
    </source>
</reference>
<evidence type="ECO:0000313" key="2">
    <source>
        <dbReference type="Proteomes" id="UP000001312"/>
    </source>
</evidence>
<dbReference type="EMBL" id="CH476623">
    <property type="protein sequence ID" value="EDN99630.1"/>
    <property type="molecule type" value="Genomic_DNA"/>
</dbReference>
<protein>
    <submittedName>
        <fullName evidence="1">Uncharacterized protein</fullName>
    </submittedName>
</protein>
<accession>A7EB02</accession>
<dbReference type="Proteomes" id="UP000001312">
    <property type="component" value="Unassembled WGS sequence"/>
</dbReference>
<dbReference type="AlphaFoldDB" id="A7EB02"/>
<name>A7EB02_SCLS1</name>
<sequence>MERRYCFELEYKHLAKASATDVGRTFNHFRIEDAGAISGEDGHADVAA</sequence>
<dbReference type="KEGG" id="ssl:SS1G_02488"/>
<organism evidence="1 2">
    <name type="scientific">Sclerotinia sclerotiorum (strain ATCC 18683 / 1980 / Ss-1)</name>
    <name type="common">White mold</name>
    <name type="synonym">Whetzelinia sclerotiorum</name>
    <dbReference type="NCBI Taxonomy" id="665079"/>
    <lineage>
        <taxon>Eukaryota</taxon>
        <taxon>Fungi</taxon>
        <taxon>Dikarya</taxon>
        <taxon>Ascomycota</taxon>
        <taxon>Pezizomycotina</taxon>
        <taxon>Leotiomycetes</taxon>
        <taxon>Helotiales</taxon>
        <taxon>Sclerotiniaceae</taxon>
        <taxon>Sclerotinia</taxon>
    </lineage>
</organism>
<dbReference type="RefSeq" id="XP_001596268.1">
    <property type="nucleotide sequence ID" value="XM_001596218.1"/>
</dbReference>
<gene>
    <name evidence="1" type="ORF">SS1G_02488</name>
</gene>